<gene>
    <name evidence="11" type="primary">dxs</name>
    <name evidence="13" type="ORF">IAD12_06045</name>
</gene>
<comment type="catalytic activity">
    <reaction evidence="11">
        <text>D-glyceraldehyde 3-phosphate + pyruvate + H(+) = 1-deoxy-D-xylulose 5-phosphate + CO2</text>
        <dbReference type="Rhea" id="RHEA:12605"/>
        <dbReference type="ChEBI" id="CHEBI:15361"/>
        <dbReference type="ChEBI" id="CHEBI:15378"/>
        <dbReference type="ChEBI" id="CHEBI:16526"/>
        <dbReference type="ChEBI" id="CHEBI:57792"/>
        <dbReference type="ChEBI" id="CHEBI:59776"/>
        <dbReference type="EC" id="2.2.1.7"/>
    </reaction>
</comment>
<keyword evidence="8 11" id="KW-0786">Thiamine pyrophosphate</keyword>
<evidence type="ECO:0000256" key="4">
    <source>
        <dbReference type="ARBA" id="ARBA00022679"/>
    </source>
</evidence>
<dbReference type="InterPro" id="IPR033248">
    <property type="entry name" value="Transketolase_C"/>
</dbReference>
<feature type="binding site" evidence="11">
    <location>
        <position position="74"/>
    </location>
    <ligand>
        <name>thiamine diphosphate</name>
        <dbReference type="ChEBI" id="CHEBI:58937"/>
    </ligand>
</feature>
<dbReference type="GO" id="GO:0009228">
    <property type="term" value="P:thiamine biosynthetic process"/>
    <property type="evidence" value="ECO:0007669"/>
    <property type="project" value="UniProtKB-UniRule"/>
</dbReference>
<dbReference type="InterPro" id="IPR009014">
    <property type="entry name" value="Transketo_C/PFOR_II"/>
</dbReference>
<evidence type="ECO:0000256" key="6">
    <source>
        <dbReference type="ARBA" id="ARBA00022842"/>
    </source>
</evidence>
<dbReference type="Pfam" id="PF02780">
    <property type="entry name" value="Transketolase_C"/>
    <property type="match status" value="1"/>
</dbReference>
<dbReference type="PROSITE" id="PS00801">
    <property type="entry name" value="TRANSKETOLASE_1"/>
    <property type="match status" value="1"/>
</dbReference>
<feature type="binding site" evidence="11">
    <location>
        <position position="286"/>
    </location>
    <ligand>
        <name>thiamine diphosphate</name>
        <dbReference type="ChEBI" id="CHEBI:58937"/>
    </ligand>
</feature>
<keyword evidence="9 11" id="KW-0414">Isoprene biosynthesis</keyword>
<feature type="binding site" evidence="11">
    <location>
        <position position="367"/>
    </location>
    <ligand>
        <name>thiamine diphosphate</name>
        <dbReference type="ChEBI" id="CHEBI:58937"/>
    </ligand>
</feature>
<dbReference type="InterPro" id="IPR049557">
    <property type="entry name" value="Transketolase_CS"/>
</dbReference>
<feature type="binding site" evidence="11">
    <location>
        <begin position="115"/>
        <end position="117"/>
    </location>
    <ligand>
        <name>thiamine diphosphate</name>
        <dbReference type="ChEBI" id="CHEBI:58937"/>
    </ligand>
</feature>
<evidence type="ECO:0000259" key="12">
    <source>
        <dbReference type="SMART" id="SM00861"/>
    </source>
</evidence>
<comment type="similarity">
    <text evidence="2 11">Belongs to the transketolase family. DXPS subfamily.</text>
</comment>
<evidence type="ECO:0000256" key="7">
    <source>
        <dbReference type="ARBA" id="ARBA00022977"/>
    </source>
</evidence>
<dbReference type="FunFam" id="3.40.50.970:FF:000005">
    <property type="entry name" value="1-deoxy-D-xylulose-5-phosphate synthase"/>
    <property type="match status" value="1"/>
</dbReference>
<reference evidence="13" key="1">
    <citation type="submission" date="2020-10" db="EMBL/GenBank/DDBJ databases">
        <authorList>
            <person name="Gilroy R."/>
        </authorList>
    </citation>
    <scope>NUCLEOTIDE SEQUENCE</scope>
    <source>
        <strain evidence="13">CHK176-22527</strain>
    </source>
</reference>
<dbReference type="SMART" id="SM00861">
    <property type="entry name" value="Transket_pyr"/>
    <property type="match status" value="1"/>
</dbReference>
<keyword evidence="7 11" id="KW-0784">Thiamine biosynthesis</keyword>
<dbReference type="GO" id="GO:0008661">
    <property type="term" value="F:1-deoxy-D-xylulose-5-phosphate synthase activity"/>
    <property type="evidence" value="ECO:0007669"/>
    <property type="project" value="UniProtKB-UniRule"/>
</dbReference>
<dbReference type="NCBIfam" id="NF003933">
    <property type="entry name" value="PRK05444.2-2"/>
    <property type="match status" value="1"/>
</dbReference>
<dbReference type="GO" id="GO:0005829">
    <property type="term" value="C:cytosol"/>
    <property type="evidence" value="ECO:0007669"/>
    <property type="project" value="TreeGrafter"/>
</dbReference>
<protein>
    <recommendedName>
        <fullName evidence="11">1-deoxy-D-xylulose-5-phosphate synthase</fullName>
        <ecNumber evidence="11">2.2.1.7</ecNumber>
    </recommendedName>
    <alternativeName>
        <fullName evidence="11">1-deoxyxylulose-5-phosphate synthase</fullName>
        <shortName evidence="11">DXP synthase</shortName>
        <shortName evidence="11">DXPS</shortName>
    </alternativeName>
</protein>
<comment type="caution">
    <text evidence="13">The sequence shown here is derived from an EMBL/GenBank/DDBJ whole genome shotgun (WGS) entry which is preliminary data.</text>
</comment>
<dbReference type="EMBL" id="DVLX01000077">
    <property type="protein sequence ID" value="HIT99795.1"/>
    <property type="molecule type" value="Genomic_DNA"/>
</dbReference>
<comment type="pathway">
    <text evidence="1 11">Metabolic intermediate biosynthesis; 1-deoxy-D-xylulose 5-phosphate biosynthesis; 1-deoxy-D-xylulose 5-phosphate from D-glyceraldehyde 3-phosphate and pyruvate: step 1/1.</text>
</comment>
<dbReference type="SUPFAM" id="SSF52518">
    <property type="entry name" value="Thiamin diphosphate-binding fold (THDP-binding)"/>
    <property type="match status" value="2"/>
</dbReference>
<keyword evidence="6 11" id="KW-0460">Magnesium</keyword>
<evidence type="ECO:0000256" key="1">
    <source>
        <dbReference type="ARBA" id="ARBA00004980"/>
    </source>
</evidence>
<comment type="cofactor">
    <cofactor evidence="11">
        <name>thiamine diphosphate</name>
        <dbReference type="ChEBI" id="CHEBI:58937"/>
    </cofactor>
    <text evidence="11">Binds 1 thiamine pyrophosphate per subunit.</text>
</comment>
<dbReference type="EC" id="2.2.1.7" evidence="11"/>
<keyword evidence="4 11" id="KW-0808">Transferase</keyword>
<evidence type="ECO:0000313" key="13">
    <source>
        <dbReference type="EMBL" id="HIT99795.1"/>
    </source>
</evidence>
<evidence type="ECO:0000256" key="3">
    <source>
        <dbReference type="ARBA" id="ARBA00011738"/>
    </source>
</evidence>
<comment type="cofactor">
    <cofactor evidence="11">
        <name>Mg(2+)</name>
        <dbReference type="ChEBI" id="CHEBI:18420"/>
    </cofactor>
    <text evidence="11">Binds 1 Mg(2+) ion per subunit.</text>
</comment>
<evidence type="ECO:0000256" key="11">
    <source>
        <dbReference type="HAMAP-Rule" id="MF_00315"/>
    </source>
</evidence>
<keyword evidence="5 11" id="KW-0479">Metal-binding</keyword>
<proteinExistence type="inferred from homology"/>
<dbReference type="AlphaFoldDB" id="A0A9D1HEC3"/>
<feature type="domain" description="Transketolase-like pyrimidine-binding" evidence="12">
    <location>
        <begin position="316"/>
        <end position="480"/>
    </location>
</feature>
<dbReference type="CDD" id="cd07033">
    <property type="entry name" value="TPP_PYR_DXS_TK_like"/>
    <property type="match status" value="1"/>
</dbReference>
<dbReference type="SUPFAM" id="SSF52922">
    <property type="entry name" value="TK C-terminal domain-like"/>
    <property type="match status" value="1"/>
</dbReference>
<dbReference type="InterPro" id="IPR029061">
    <property type="entry name" value="THDP-binding"/>
</dbReference>
<dbReference type="Pfam" id="PF02779">
    <property type="entry name" value="Transket_pyr"/>
    <property type="match status" value="1"/>
</dbReference>
<dbReference type="NCBIfam" id="TIGR00204">
    <property type="entry name" value="dxs"/>
    <property type="match status" value="1"/>
</dbReference>
<dbReference type="Proteomes" id="UP000824159">
    <property type="component" value="Unassembled WGS sequence"/>
</dbReference>
<dbReference type="FunFam" id="3.40.50.920:FF:000002">
    <property type="entry name" value="1-deoxy-D-xylulose-5-phosphate synthase"/>
    <property type="match status" value="1"/>
</dbReference>
<feature type="binding site" evidence="11">
    <location>
        <position position="175"/>
    </location>
    <ligand>
        <name>Mg(2+)</name>
        <dbReference type="ChEBI" id="CHEBI:18420"/>
    </ligand>
</feature>
<dbReference type="Pfam" id="PF13292">
    <property type="entry name" value="DXP_synthase_N"/>
    <property type="match status" value="1"/>
</dbReference>
<accession>A0A9D1HEC3</accession>
<evidence type="ECO:0000256" key="5">
    <source>
        <dbReference type="ARBA" id="ARBA00022723"/>
    </source>
</evidence>
<dbReference type="InterPro" id="IPR005477">
    <property type="entry name" value="Dxylulose-5-P_synthase"/>
</dbReference>
<evidence type="ECO:0000256" key="9">
    <source>
        <dbReference type="ARBA" id="ARBA00023229"/>
    </source>
</evidence>
<evidence type="ECO:0000256" key="2">
    <source>
        <dbReference type="ARBA" id="ARBA00011081"/>
    </source>
</evidence>
<dbReference type="Gene3D" id="3.40.50.920">
    <property type="match status" value="1"/>
</dbReference>
<dbReference type="GO" id="GO:0016114">
    <property type="term" value="P:terpenoid biosynthetic process"/>
    <property type="evidence" value="ECO:0007669"/>
    <property type="project" value="UniProtKB-UniRule"/>
</dbReference>
<feature type="binding site" evidence="11">
    <location>
        <position position="175"/>
    </location>
    <ligand>
        <name>thiamine diphosphate</name>
        <dbReference type="ChEBI" id="CHEBI:58937"/>
    </ligand>
</feature>
<sequence>MNKYLESHDFPDDLRKMDYDDLELLTYEIRDFLVEEVSKSGGHLSSNLGVVELSIALHRAFDTPKDKLIWDVGHQTYVHKILTGRAQRFDSLRKFGGMSGFPKMSESKFDIFDTGHSSTSLSLGLGLAVARDLSGEDYNVITVIGDGAMTGGLAFEALNNAGNIDTNMIVVLNDNGMSISPNTGGLSKYLGRLRSSRKYISMKAQIKKNVSRVPLIGEGMVAGMQHARDSIKYAVIDGVLFEELGFRYFGPVDGHDIKEMCETFELAKEAEGPVLIHVMTQKGRGYSKAENNPNVFHGIGPFDMETGQPLKKSSIPYYSGVFGNKLIQMAEQNEKIVAVSAAMFEGTGLEKFSREYPKRAFDVGIAEGHAVTFSAGLAKAGMKPFVAVYSTFLQRAYDEIMEDVCLQKLPVVFCIDRAGIVGADGETHHGIFDLSYLKHMPNLTVMAPKDGRELEAMMEFAAEAEGPCAIRYPRGEAENFGTDSVIEAGRAEVIREGKDTEIWAIGAMVKKALDAADILEDKGISAGVVNMRFLKPFDLSLLRGSADRFKLIFTLEDNVVSGGAGEEINNLLSDKDVKVLNIGWPDKFIEHGSCEELYEKYGMDANSIAERIAEKFER</sequence>
<dbReference type="GO" id="GO:0030976">
    <property type="term" value="F:thiamine pyrophosphate binding"/>
    <property type="evidence" value="ECO:0007669"/>
    <property type="project" value="UniProtKB-UniRule"/>
</dbReference>
<dbReference type="HAMAP" id="MF_00315">
    <property type="entry name" value="DXP_synth"/>
    <property type="match status" value="1"/>
</dbReference>
<organism evidence="13 14">
    <name type="scientific">Candidatus Allocopromorpha excrementavium</name>
    <dbReference type="NCBI Taxonomy" id="2840741"/>
    <lineage>
        <taxon>Bacteria</taxon>
        <taxon>Bacillati</taxon>
        <taxon>Bacillota</taxon>
        <taxon>Clostridia</taxon>
        <taxon>Eubacteriales</taxon>
        <taxon>Eubacteriaceae</taxon>
        <taxon>Eubacteriaceae incertae sedis</taxon>
        <taxon>Candidatus Allocopromorpha</taxon>
    </lineage>
</organism>
<evidence type="ECO:0000256" key="8">
    <source>
        <dbReference type="ARBA" id="ARBA00023052"/>
    </source>
</evidence>
<evidence type="ECO:0000256" key="10">
    <source>
        <dbReference type="ARBA" id="ARBA00055605"/>
    </source>
</evidence>
<dbReference type="PANTHER" id="PTHR43322:SF5">
    <property type="entry name" value="1-DEOXY-D-XYLULOSE-5-PHOSPHATE SYNTHASE, CHLOROPLASTIC"/>
    <property type="match status" value="1"/>
</dbReference>
<evidence type="ECO:0000313" key="14">
    <source>
        <dbReference type="Proteomes" id="UP000824159"/>
    </source>
</evidence>
<dbReference type="GO" id="GO:0000287">
    <property type="term" value="F:magnesium ion binding"/>
    <property type="evidence" value="ECO:0007669"/>
    <property type="project" value="UniProtKB-UniRule"/>
</dbReference>
<dbReference type="GO" id="GO:0019288">
    <property type="term" value="P:isopentenyl diphosphate biosynthetic process, methylerythritol 4-phosphate pathway"/>
    <property type="evidence" value="ECO:0007669"/>
    <property type="project" value="TreeGrafter"/>
</dbReference>
<dbReference type="CDD" id="cd02007">
    <property type="entry name" value="TPP_DXS"/>
    <property type="match status" value="1"/>
</dbReference>
<feature type="binding site" evidence="11">
    <location>
        <position position="146"/>
    </location>
    <ligand>
        <name>Mg(2+)</name>
        <dbReference type="ChEBI" id="CHEBI:18420"/>
    </ligand>
</feature>
<reference evidence="13" key="2">
    <citation type="journal article" date="2021" name="PeerJ">
        <title>Extensive microbial diversity within the chicken gut microbiome revealed by metagenomics and culture.</title>
        <authorList>
            <person name="Gilroy R."/>
            <person name="Ravi A."/>
            <person name="Getino M."/>
            <person name="Pursley I."/>
            <person name="Horton D.L."/>
            <person name="Alikhan N.F."/>
            <person name="Baker D."/>
            <person name="Gharbi K."/>
            <person name="Hall N."/>
            <person name="Watson M."/>
            <person name="Adriaenssens E.M."/>
            <person name="Foster-Nyarko E."/>
            <person name="Jarju S."/>
            <person name="Secka A."/>
            <person name="Antonio M."/>
            <person name="Oren A."/>
            <person name="Chaudhuri R.R."/>
            <person name="La Ragione R."/>
            <person name="Hildebrand F."/>
            <person name="Pallen M.J."/>
        </authorList>
    </citation>
    <scope>NUCLEOTIDE SEQUENCE</scope>
    <source>
        <strain evidence="13">CHK176-22527</strain>
    </source>
</reference>
<comment type="subunit">
    <text evidence="3 11">Homodimer.</text>
</comment>
<name>A0A9D1HEC3_9FIRM</name>
<dbReference type="PANTHER" id="PTHR43322">
    <property type="entry name" value="1-D-DEOXYXYLULOSE 5-PHOSPHATE SYNTHASE-RELATED"/>
    <property type="match status" value="1"/>
</dbReference>
<dbReference type="InterPro" id="IPR005475">
    <property type="entry name" value="Transketolase-like_Pyr-bd"/>
</dbReference>
<dbReference type="Gene3D" id="3.40.50.970">
    <property type="match status" value="2"/>
</dbReference>
<feature type="binding site" evidence="11">
    <location>
        <begin position="147"/>
        <end position="148"/>
    </location>
    <ligand>
        <name>thiamine diphosphate</name>
        <dbReference type="ChEBI" id="CHEBI:58937"/>
    </ligand>
</feature>
<comment type="function">
    <text evidence="10 11">Catalyzes the acyloin condensation reaction between C atoms 2 and 3 of pyruvate and glyceraldehyde 3-phosphate to yield 1-deoxy-D-xylulose-5-phosphate (DXP).</text>
</comment>